<dbReference type="GO" id="GO:0016887">
    <property type="term" value="F:ATP hydrolysis activity"/>
    <property type="evidence" value="ECO:0007669"/>
    <property type="project" value="InterPro"/>
</dbReference>
<sequence>MARGVSPIHQRADYIETAPTGPAPHLHVVDPVPSHAQQKPRLSLDGVTVNFGARAVSAVQDVSLTIGAGEFVALLGPSGCGKSTLLNVMAGFCTPVQGRVLLDGEPLTGPSAKCGVVFQKHSLFPWMTALDNVAFGPRRLGLTNARQIAQDLLDIVGLAHVANEWPASLSGGMQQRVGIARALATRPPVLLMDEPFGALDAQTRSLMQEELLSIWDKLRPTVVFVTHDIEEAIFLADRVVVMQTYPGRIAREFAIDIPRPRSAEVLNDHAFIERRREITDVIRVEARKTFR</sequence>
<evidence type="ECO:0000256" key="4">
    <source>
        <dbReference type="ARBA" id="ARBA00022840"/>
    </source>
</evidence>
<evidence type="ECO:0000256" key="1">
    <source>
        <dbReference type="ARBA" id="ARBA00005417"/>
    </source>
</evidence>
<name>A0A1I7MUR6_9HYPH</name>
<dbReference type="GO" id="GO:0005524">
    <property type="term" value="F:ATP binding"/>
    <property type="evidence" value="ECO:0007669"/>
    <property type="project" value="UniProtKB-KW"/>
</dbReference>
<dbReference type="InterPro" id="IPR027417">
    <property type="entry name" value="P-loop_NTPase"/>
</dbReference>
<dbReference type="InterPro" id="IPR050166">
    <property type="entry name" value="ABC_transporter_ATP-bind"/>
</dbReference>
<keyword evidence="3" id="KW-0547">Nucleotide-binding</keyword>
<evidence type="ECO:0000256" key="3">
    <source>
        <dbReference type="ARBA" id="ARBA00022741"/>
    </source>
</evidence>
<comment type="similarity">
    <text evidence="1">Belongs to the ABC transporter superfamily.</text>
</comment>
<dbReference type="PROSITE" id="PS00211">
    <property type="entry name" value="ABC_TRANSPORTER_1"/>
    <property type="match status" value="1"/>
</dbReference>
<evidence type="ECO:0000313" key="6">
    <source>
        <dbReference type="EMBL" id="SFV26150.1"/>
    </source>
</evidence>
<protein>
    <submittedName>
        <fullName evidence="6">NitT/TauT family transport system ATP-binding protein</fullName>
    </submittedName>
</protein>
<organism evidence="6 7">
    <name type="scientific">Hyphomicrobium facile</name>
    <dbReference type="NCBI Taxonomy" id="51670"/>
    <lineage>
        <taxon>Bacteria</taxon>
        <taxon>Pseudomonadati</taxon>
        <taxon>Pseudomonadota</taxon>
        <taxon>Alphaproteobacteria</taxon>
        <taxon>Hyphomicrobiales</taxon>
        <taxon>Hyphomicrobiaceae</taxon>
        <taxon>Hyphomicrobium</taxon>
    </lineage>
</organism>
<dbReference type="STRING" id="51670.SAMN04488557_0349"/>
<dbReference type="InterPro" id="IPR017871">
    <property type="entry name" value="ABC_transporter-like_CS"/>
</dbReference>
<evidence type="ECO:0000313" key="7">
    <source>
        <dbReference type="Proteomes" id="UP000199423"/>
    </source>
</evidence>
<evidence type="ECO:0000259" key="5">
    <source>
        <dbReference type="PROSITE" id="PS50893"/>
    </source>
</evidence>
<dbReference type="SUPFAM" id="SSF52540">
    <property type="entry name" value="P-loop containing nucleoside triphosphate hydrolases"/>
    <property type="match status" value="1"/>
</dbReference>
<dbReference type="PROSITE" id="PS50893">
    <property type="entry name" value="ABC_TRANSPORTER_2"/>
    <property type="match status" value="1"/>
</dbReference>
<accession>A0A1I7MUR6</accession>
<proteinExistence type="inferred from homology"/>
<dbReference type="AlphaFoldDB" id="A0A1I7MUR6"/>
<dbReference type="InterPro" id="IPR003439">
    <property type="entry name" value="ABC_transporter-like_ATP-bd"/>
</dbReference>
<dbReference type="Gene3D" id="3.40.50.300">
    <property type="entry name" value="P-loop containing nucleotide triphosphate hydrolases"/>
    <property type="match status" value="1"/>
</dbReference>
<feature type="domain" description="ABC transporter" evidence="5">
    <location>
        <begin position="42"/>
        <end position="269"/>
    </location>
</feature>
<dbReference type="CDD" id="cd03293">
    <property type="entry name" value="ABC_NrtD_SsuB_transporters"/>
    <property type="match status" value="1"/>
</dbReference>
<dbReference type="PANTHER" id="PTHR42788">
    <property type="entry name" value="TAURINE IMPORT ATP-BINDING PROTEIN-RELATED"/>
    <property type="match status" value="1"/>
</dbReference>
<keyword evidence="7" id="KW-1185">Reference proteome</keyword>
<keyword evidence="2" id="KW-0813">Transport</keyword>
<dbReference type="RefSeq" id="WP_244531025.1">
    <property type="nucleotide sequence ID" value="NZ_FPCH01000001.1"/>
</dbReference>
<dbReference type="InterPro" id="IPR003593">
    <property type="entry name" value="AAA+_ATPase"/>
</dbReference>
<gene>
    <name evidence="6" type="ORF">SAMN04488557_0349</name>
</gene>
<dbReference type="PANTHER" id="PTHR42788:SF13">
    <property type="entry name" value="ALIPHATIC SULFONATES IMPORT ATP-BINDING PROTEIN SSUB"/>
    <property type="match status" value="1"/>
</dbReference>
<dbReference type="EMBL" id="FPCH01000001">
    <property type="protein sequence ID" value="SFV26150.1"/>
    <property type="molecule type" value="Genomic_DNA"/>
</dbReference>
<reference evidence="7" key="1">
    <citation type="submission" date="2016-10" db="EMBL/GenBank/DDBJ databases">
        <authorList>
            <person name="Varghese N."/>
            <person name="Submissions S."/>
        </authorList>
    </citation>
    <scope>NUCLEOTIDE SEQUENCE [LARGE SCALE GENOMIC DNA]</scope>
    <source>
        <strain evidence="7">DSM 1565</strain>
    </source>
</reference>
<dbReference type="Pfam" id="PF00005">
    <property type="entry name" value="ABC_tran"/>
    <property type="match status" value="1"/>
</dbReference>
<keyword evidence="4 6" id="KW-0067">ATP-binding</keyword>
<dbReference type="Proteomes" id="UP000199423">
    <property type="component" value="Unassembled WGS sequence"/>
</dbReference>
<dbReference type="SMART" id="SM00382">
    <property type="entry name" value="AAA"/>
    <property type="match status" value="1"/>
</dbReference>
<evidence type="ECO:0000256" key="2">
    <source>
        <dbReference type="ARBA" id="ARBA00022448"/>
    </source>
</evidence>